<organism evidence="23">
    <name type="scientific">hydrothermal vent metagenome</name>
    <dbReference type="NCBI Taxonomy" id="652676"/>
    <lineage>
        <taxon>unclassified sequences</taxon>
        <taxon>metagenomes</taxon>
        <taxon>ecological metagenomes</taxon>
    </lineage>
</organism>
<evidence type="ECO:0000256" key="13">
    <source>
        <dbReference type="ARBA" id="ARBA00023027"/>
    </source>
</evidence>
<keyword evidence="15 23" id="KW-0456">Lyase</keyword>
<dbReference type="Gene3D" id="3.40.1190.20">
    <property type="match status" value="1"/>
</dbReference>
<sequence>METELLTTAEMARADELTIAAGTPGFTLMEAAGRAVAEAALREFPDACRILVAAGPGNNGGDGYVAARVLAQAGRDVSVAALTPPDTLKGDAALAARGWTGPVLSLRDADPSAADLLVDALFGAGLTRAVDGEAAAFFTLADKAGIAVLAVDVPSGVDGTTGEVGGAAVRADVTVTFFRAKPGHFLLPGRGHTGRLLIEDIGIPASTLEDICPQTALNGPDLWAAAFPWPDAGSHKYHRGHTVVLSGPIHRTGASRLAARAALRIGSGLVTVASPRAAVLVNAAHLTAIMLDVCDSAGELAAILADPRHNAVCLGPGAGVGEAVREKVVSALRSPAAVVLDADALTAFEDQPGTLEDAIKARKAPVALTPHDGEFSRLFAGIDAASRLVRARAAASRSGAVIVLKGADTVIAAPDGLAVINANARPWLATAGSGDVLAGLVAGLMAQGMEAFKAAAAAVWLHGEAGRGPGLVAEDLPQALPAVLARLHQGRGSKKTRLT</sequence>
<dbReference type="PROSITE" id="PS51383">
    <property type="entry name" value="YJEF_C_3"/>
    <property type="match status" value="1"/>
</dbReference>
<dbReference type="AlphaFoldDB" id="A0A3B0TM60"/>
<evidence type="ECO:0000256" key="12">
    <source>
        <dbReference type="ARBA" id="ARBA00022958"/>
    </source>
</evidence>
<evidence type="ECO:0000256" key="9">
    <source>
        <dbReference type="ARBA" id="ARBA00022741"/>
    </source>
</evidence>
<dbReference type="PROSITE" id="PS51385">
    <property type="entry name" value="YJEF_N"/>
    <property type="match status" value="1"/>
</dbReference>
<dbReference type="Pfam" id="PF01256">
    <property type="entry name" value="Carb_kinase"/>
    <property type="match status" value="1"/>
</dbReference>
<keyword evidence="14 23" id="KW-0413">Isomerase</keyword>
<reference evidence="23" key="1">
    <citation type="submission" date="2018-06" db="EMBL/GenBank/DDBJ databases">
        <authorList>
            <person name="Zhirakovskaya E."/>
        </authorList>
    </citation>
    <scope>NUCLEOTIDE SEQUENCE</scope>
</reference>
<evidence type="ECO:0000259" key="21">
    <source>
        <dbReference type="PROSITE" id="PS51383"/>
    </source>
</evidence>
<dbReference type="NCBIfam" id="TIGR00197">
    <property type="entry name" value="yjeF_nterm"/>
    <property type="match status" value="1"/>
</dbReference>
<dbReference type="InterPro" id="IPR017953">
    <property type="entry name" value="Carbohydrate_kinase_pred_CS"/>
</dbReference>
<dbReference type="CDD" id="cd01171">
    <property type="entry name" value="YXKO-related"/>
    <property type="match status" value="1"/>
</dbReference>
<name>A0A3B0TM60_9ZZZZ</name>
<evidence type="ECO:0000256" key="7">
    <source>
        <dbReference type="ARBA" id="ARBA00013129"/>
    </source>
</evidence>
<evidence type="ECO:0000256" key="5">
    <source>
        <dbReference type="ARBA" id="ARBA00009524"/>
    </source>
</evidence>
<dbReference type="PROSITE" id="PS01050">
    <property type="entry name" value="YJEF_C_2"/>
    <property type="match status" value="1"/>
</dbReference>
<comment type="cofactor">
    <cofactor evidence="3">
        <name>K(+)</name>
        <dbReference type="ChEBI" id="CHEBI:29103"/>
    </cofactor>
</comment>
<dbReference type="EMBL" id="UOEM01000107">
    <property type="protein sequence ID" value="VAW17730.1"/>
    <property type="molecule type" value="Genomic_DNA"/>
</dbReference>
<keyword evidence="16" id="KW-0511">Multifunctional enzyme</keyword>
<dbReference type="PANTHER" id="PTHR12592:SF0">
    <property type="entry name" value="ATP-DEPENDENT (S)-NAD(P)H-HYDRATE DEHYDRATASE"/>
    <property type="match status" value="1"/>
</dbReference>
<evidence type="ECO:0000256" key="10">
    <source>
        <dbReference type="ARBA" id="ARBA00022840"/>
    </source>
</evidence>
<keyword evidence="9" id="KW-0547">Nucleotide-binding</keyword>
<comment type="similarity">
    <text evidence="5">In the C-terminal section; belongs to the NnrD/CARKD family.</text>
</comment>
<evidence type="ECO:0000256" key="3">
    <source>
        <dbReference type="ARBA" id="ARBA00001958"/>
    </source>
</evidence>
<accession>A0A3B0TM60</accession>
<feature type="domain" description="YjeF N-terminal" evidence="22">
    <location>
        <begin position="11"/>
        <end position="209"/>
    </location>
</feature>
<dbReference type="GO" id="GO:0110051">
    <property type="term" value="P:metabolite repair"/>
    <property type="evidence" value="ECO:0007669"/>
    <property type="project" value="TreeGrafter"/>
</dbReference>
<evidence type="ECO:0000256" key="18">
    <source>
        <dbReference type="ARBA" id="ARBA00032624"/>
    </source>
</evidence>
<dbReference type="NCBIfam" id="TIGR00196">
    <property type="entry name" value="yjeF_cterm"/>
    <property type="match status" value="1"/>
</dbReference>
<comment type="function">
    <text evidence="17">Bifunctional enzyme that catalyzes the epimerization of the S- and R-forms of NAD(P)HX and the dehydration of the S-form of NAD(P)HX at the expense of ADP, which is converted to AMP. This allows the repair of both epimers of NAD(P)HX, a damaged form of NAD(P)H that is a result of enzymatic or heat-dependent hydration.</text>
</comment>
<evidence type="ECO:0000256" key="2">
    <source>
        <dbReference type="ARBA" id="ARBA00000909"/>
    </source>
</evidence>
<comment type="catalytic activity">
    <reaction evidence="19">
        <text>(6S)-NADHX + ADP = AMP + phosphate + NADH + H(+)</text>
        <dbReference type="Rhea" id="RHEA:32223"/>
        <dbReference type="ChEBI" id="CHEBI:15378"/>
        <dbReference type="ChEBI" id="CHEBI:43474"/>
        <dbReference type="ChEBI" id="CHEBI:57945"/>
        <dbReference type="ChEBI" id="CHEBI:64074"/>
        <dbReference type="ChEBI" id="CHEBI:456215"/>
        <dbReference type="ChEBI" id="CHEBI:456216"/>
        <dbReference type="EC" id="4.2.1.136"/>
    </reaction>
</comment>
<dbReference type="HAMAP" id="MF_01965">
    <property type="entry name" value="NADHX_dehydratase"/>
    <property type="match status" value="1"/>
</dbReference>
<dbReference type="SUPFAM" id="SSF53613">
    <property type="entry name" value="Ribokinase-like"/>
    <property type="match status" value="1"/>
</dbReference>
<evidence type="ECO:0000256" key="19">
    <source>
        <dbReference type="ARBA" id="ARBA00048238"/>
    </source>
</evidence>
<protein>
    <recommendedName>
        <fullName evidence="18">Nicotinamide nucleotide repair protein</fullName>
        <ecNumber evidence="7">4.2.1.136</ecNumber>
        <ecNumber evidence="6">5.1.99.6</ecNumber>
    </recommendedName>
</protein>
<dbReference type="SUPFAM" id="SSF64153">
    <property type="entry name" value="YjeF N-terminal domain-like"/>
    <property type="match status" value="1"/>
</dbReference>
<evidence type="ECO:0000256" key="15">
    <source>
        <dbReference type="ARBA" id="ARBA00023239"/>
    </source>
</evidence>
<dbReference type="InterPro" id="IPR030677">
    <property type="entry name" value="Nnr"/>
</dbReference>
<dbReference type="GO" id="GO:0052855">
    <property type="term" value="F:ADP-dependent NAD(P)H-hydrate dehydratase activity"/>
    <property type="evidence" value="ECO:0007669"/>
    <property type="project" value="UniProtKB-EC"/>
</dbReference>
<dbReference type="InterPro" id="IPR004443">
    <property type="entry name" value="YjeF_N_dom"/>
</dbReference>
<evidence type="ECO:0000313" key="23">
    <source>
        <dbReference type="EMBL" id="VAW17730.1"/>
    </source>
</evidence>
<dbReference type="HAMAP" id="MF_01966">
    <property type="entry name" value="NADHX_epimerase"/>
    <property type="match status" value="1"/>
</dbReference>
<evidence type="ECO:0000256" key="1">
    <source>
        <dbReference type="ARBA" id="ARBA00000013"/>
    </source>
</evidence>
<dbReference type="EC" id="5.1.99.6" evidence="6"/>
<dbReference type="InterPro" id="IPR000631">
    <property type="entry name" value="CARKD"/>
</dbReference>
<evidence type="ECO:0000256" key="8">
    <source>
        <dbReference type="ARBA" id="ARBA00022723"/>
    </source>
</evidence>
<dbReference type="GO" id="GO:0052856">
    <property type="term" value="F:NAD(P)HX epimerase activity"/>
    <property type="evidence" value="ECO:0007669"/>
    <property type="project" value="UniProtKB-EC"/>
</dbReference>
<evidence type="ECO:0000256" key="4">
    <source>
        <dbReference type="ARBA" id="ARBA00006001"/>
    </source>
</evidence>
<proteinExistence type="inferred from homology"/>
<keyword evidence="13" id="KW-0520">NAD</keyword>
<keyword evidence="8" id="KW-0479">Metal-binding</keyword>
<evidence type="ECO:0000256" key="20">
    <source>
        <dbReference type="ARBA" id="ARBA00049209"/>
    </source>
</evidence>
<evidence type="ECO:0000256" key="11">
    <source>
        <dbReference type="ARBA" id="ARBA00022857"/>
    </source>
</evidence>
<comment type="catalytic activity">
    <reaction evidence="20">
        <text>(6S)-NADPHX + ADP = AMP + phosphate + NADPH + H(+)</text>
        <dbReference type="Rhea" id="RHEA:32235"/>
        <dbReference type="ChEBI" id="CHEBI:15378"/>
        <dbReference type="ChEBI" id="CHEBI:43474"/>
        <dbReference type="ChEBI" id="CHEBI:57783"/>
        <dbReference type="ChEBI" id="CHEBI:64076"/>
        <dbReference type="ChEBI" id="CHEBI:456215"/>
        <dbReference type="ChEBI" id="CHEBI:456216"/>
        <dbReference type="EC" id="4.2.1.136"/>
    </reaction>
</comment>
<evidence type="ECO:0000256" key="6">
    <source>
        <dbReference type="ARBA" id="ARBA00012228"/>
    </source>
</evidence>
<dbReference type="Gene3D" id="3.40.50.10260">
    <property type="entry name" value="YjeF N-terminal domain"/>
    <property type="match status" value="1"/>
</dbReference>
<keyword evidence="11" id="KW-0521">NADP</keyword>
<comment type="similarity">
    <text evidence="4">In the N-terminal section; belongs to the NnrE/AIBP family.</text>
</comment>
<dbReference type="PIRSF" id="PIRSF017184">
    <property type="entry name" value="Nnr"/>
    <property type="match status" value="1"/>
</dbReference>
<dbReference type="InterPro" id="IPR029056">
    <property type="entry name" value="Ribokinase-like"/>
</dbReference>
<comment type="catalytic activity">
    <reaction evidence="2">
        <text>(6R)-NADPHX = (6S)-NADPHX</text>
        <dbReference type="Rhea" id="RHEA:32227"/>
        <dbReference type="ChEBI" id="CHEBI:64076"/>
        <dbReference type="ChEBI" id="CHEBI:64077"/>
        <dbReference type="EC" id="5.1.99.6"/>
    </reaction>
</comment>
<feature type="domain" description="YjeF C-terminal" evidence="21">
    <location>
        <begin position="219"/>
        <end position="487"/>
    </location>
</feature>
<dbReference type="InterPro" id="IPR036652">
    <property type="entry name" value="YjeF_N_dom_sf"/>
</dbReference>
<comment type="catalytic activity">
    <reaction evidence="1">
        <text>(6R)-NADHX = (6S)-NADHX</text>
        <dbReference type="Rhea" id="RHEA:32215"/>
        <dbReference type="ChEBI" id="CHEBI:64074"/>
        <dbReference type="ChEBI" id="CHEBI:64075"/>
        <dbReference type="EC" id="5.1.99.6"/>
    </reaction>
</comment>
<evidence type="ECO:0000256" key="14">
    <source>
        <dbReference type="ARBA" id="ARBA00023235"/>
    </source>
</evidence>
<dbReference type="PANTHER" id="PTHR12592">
    <property type="entry name" value="ATP-DEPENDENT (S)-NAD(P)H-HYDRATE DEHYDRATASE FAMILY MEMBER"/>
    <property type="match status" value="1"/>
</dbReference>
<dbReference type="EC" id="4.2.1.136" evidence="7"/>
<keyword evidence="10" id="KW-0067">ATP-binding</keyword>
<evidence type="ECO:0000256" key="17">
    <source>
        <dbReference type="ARBA" id="ARBA00025153"/>
    </source>
</evidence>
<gene>
    <name evidence="23" type="ORF">MNBD_ALPHA09-1965</name>
</gene>
<keyword evidence="12" id="KW-0630">Potassium</keyword>
<evidence type="ECO:0000256" key="16">
    <source>
        <dbReference type="ARBA" id="ARBA00023268"/>
    </source>
</evidence>
<dbReference type="GO" id="GO:0046872">
    <property type="term" value="F:metal ion binding"/>
    <property type="evidence" value="ECO:0007669"/>
    <property type="project" value="UniProtKB-KW"/>
</dbReference>
<evidence type="ECO:0000259" key="22">
    <source>
        <dbReference type="PROSITE" id="PS51385"/>
    </source>
</evidence>
<dbReference type="Pfam" id="PF03853">
    <property type="entry name" value="YjeF_N"/>
    <property type="match status" value="1"/>
</dbReference>
<dbReference type="GO" id="GO:0005524">
    <property type="term" value="F:ATP binding"/>
    <property type="evidence" value="ECO:0007669"/>
    <property type="project" value="UniProtKB-KW"/>
</dbReference>